<dbReference type="InterPro" id="IPR019425">
    <property type="entry name" value="7TM_GPCR_serpentine_rcpt_Srt"/>
</dbReference>
<organism evidence="2 3">
    <name type="scientific">Ditylenchus destructor</name>
    <dbReference type="NCBI Taxonomy" id="166010"/>
    <lineage>
        <taxon>Eukaryota</taxon>
        <taxon>Metazoa</taxon>
        <taxon>Ecdysozoa</taxon>
        <taxon>Nematoda</taxon>
        <taxon>Chromadorea</taxon>
        <taxon>Rhabditida</taxon>
        <taxon>Tylenchina</taxon>
        <taxon>Tylenchomorpha</taxon>
        <taxon>Sphaerularioidea</taxon>
        <taxon>Anguinidae</taxon>
        <taxon>Anguininae</taxon>
        <taxon>Ditylenchus</taxon>
    </lineage>
</organism>
<feature type="transmembrane region" description="Helical" evidence="1">
    <location>
        <begin position="255"/>
        <end position="271"/>
    </location>
</feature>
<keyword evidence="3" id="KW-1185">Reference proteome</keyword>
<feature type="transmembrane region" description="Helical" evidence="1">
    <location>
        <begin position="140"/>
        <end position="160"/>
    </location>
</feature>
<comment type="caution">
    <text evidence="2">The sequence shown here is derived from an EMBL/GenBank/DDBJ whole genome shotgun (WGS) entry which is preliminary data.</text>
</comment>
<gene>
    <name evidence="2" type="ORF">DdX_17962</name>
</gene>
<evidence type="ECO:0000256" key="1">
    <source>
        <dbReference type="SAM" id="Phobius"/>
    </source>
</evidence>
<name>A0AAD4QYJ8_9BILA</name>
<evidence type="ECO:0000313" key="2">
    <source>
        <dbReference type="EMBL" id="KAI1698331.1"/>
    </source>
</evidence>
<keyword evidence="1" id="KW-0812">Transmembrane</keyword>
<accession>A0AAD4QYJ8</accession>
<feature type="transmembrane region" description="Helical" evidence="1">
    <location>
        <begin position="217"/>
        <end position="243"/>
    </location>
</feature>
<proteinExistence type="predicted"/>
<dbReference type="Proteomes" id="UP001201812">
    <property type="component" value="Unassembled WGS sequence"/>
</dbReference>
<dbReference type="SUPFAM" id="SSF81321">
    <property type="entry name" value="Family A G protein-coupled receptor-like"/>
    <property type="match status" value="1"/>
</dbReference>
<feature type="transmembrane region" description="Helical" evidence="1">
    <location>
        <begin position="78"/>
        <end position="103"/>
    </location>
</feature>
<reference evidence="2" key="1">
    <citation type="submission" date="2022-01" db="EMBL/GenBank/DDBJ databases">
        <title>Genome Sequence Resource for Two Populations of Ditylenchus destructor, the Migratory Endoparasitic Phytonematode.</title>
        <authorList>
            <person name="Zhang H."/>
            <person name="Lin R."/>
            <person name="Xie B."/>
        </authorList>
    </citation>
    <scope>NUCLEOTIDE SEQUENCE</scope>
    <source>
        <strain evidence="2">BazhouSP</strain>
    </source>
</reference>
<protein>
    <submittedName>
        <fullName evidence="2">Serpentine type 7TM GPCR chemoreceptor srt domain-containing protein</fullName>
    </submittedName>
</protein>
<keyword evidence="1" id="KW-1133">Transmembrane helix</keyword>
<dbReference type="PANTHER" id="PTHR23021">
    <property type="entry name" value="SERPENTINE RECEPTOR, CLASS T"/>
    <property type="match status" value="1"/>
</dbReference>
<sequence>MDPSSIPPITNNFNQWPNWNFTSYYDVYCTNGATVPGERNILIGVIYIAIYLFFMSLYIPSLIVIWRSSLFQYACYKLMFSIGVFDLMGGFLCAFVAGIFSLIGANYCDNNMEMIVIGHMAHDGSILEAIASAVRNPIRLGFFALELVGFALAVNYSFAIRDNMMEPLKSKSIPLNPNPGSEVPSYCLEISWPPSQGIFSTAETTREFKRCNKQIRIIVMLQSFWICFCVFLVAGAYASAGFIRIPNNLGKCATMALQLCLGSTSIVYLTLNKTIRRGVKDLLTGKKGSVSPSTTGVLK</sequence>
<keyword evidence="1" id="KW-0472">Membrane</keyword>
<dbReference type="Pfam" id="PF10321">
    <property type="entry name" value="7TM_GPCR_Srt"/>
    <property type="match status" value="2"/>
</dbReference>
<feature type="transmembrane region" description="Helical" evidence="1">
    <location>
        <begin position="41"/>
        <end position="66"/>
    </location>
</feature>
<dbReference type="AlphaFoldDB" id="A0AAD4QYJ8"/>
<dbReference type="EMBL" id="JAKKPZ010000223">
    <property type="protein sequence ID" value="KAI1698331.1"/>
    <property type="molecule type" value="Genomic_DNA"/>
</dbReference>
<evidence type="ECO:0000313" key="3">
    <source>
        <dbReference type="Proteomes" id="UP001201812"/>
    </source>
</evidence>